<reference evidence="2" key="1">
    <citation type="submission" date="2021-03" db="EMBL/GenBank/DDBJ databases">
        <authorList>
            <person name="Bekaert M."/>
        </authorList>
    </citation>
    <scope>NUCLEOTIDE SEQUENCE</scope>
</reference>
<accession>A0A8S3V626</accession>
<proteinExistence type="predicted"/>
<evidence type="ECO:0000313" key="3">
    <source>
        <dbReference type="Proteomes" id="UP000683360"/>
    </source>
</evidence>
<evidence type="ECO:0000256" key="1">
    <source>
        <dbReference type="SAM" id="SignalP"/>
    </source>
</evidence>
<organism evidence="2 3">
    <name type="scientific">Mytilus edulis</name>
    <name type="common">Blue mussel</name>
    <dbReference type="NCBI Taxonomy" id="6550"/>
    <lineage>
        <taxon>Eukaryota</taxon>
        <taxon>Metazoa</taxon>
        <taxon>Spiralia</taxon>
        <taxon>Lophotrochozoa</taxon>
        <taxon>Mollusca</taxon>
        <taxon>Bivalvia</taxon>
        <taxon>Autobranchia</taxon>
        <taxon>Pteriomorphia</taxon>
        <taxon>Mytilida</taxon>
        <taxon>Mytiloidea</taxon>
        <taxon>Mytilidae</taxon>
        <taxon>Mytilinae</taxon>
        <taxon>Mytilus</taxon>
    </lineage>
</organism>
<name>A0A8S3V626_MYTED</name>
<evidence type="ECO:0008006" key="4">
    <source>
        <dbReference type="Google" id="ProtNLM"/>
    </source>
</evidence>
<sequence>MIVYVLVNIVLYLCTVRGRNVTICTIMVNGGTLPYEYRKSGPAVDIAIENIKSMYSEVFDVNYIYMDAGLKCSENGFGAIAADVYYNDNIDVFIGPGL</sequence>
<dbReference type="SUPFAM" id="SSF53822">
    <property type="entry name" value="Periplasmic binding protein-like I"/>
    <property type="match status" value="1"/>
</dbReference>
<dbReference type="Gene3D" id="3.40.50.2300">
    <property type="match status" value="1"/>
</dbReference>
<keyword evidence="1" id="KW-0732">Signal</keyword>
<feature type="signal peptide" evidence="1">
    <location>
        <begin position="1"/>
        <end position="18"/>
    </location>
</feature>
<dbReference type="EMBL" id="CAJPWZ010003102">
    <property type="protein sequence ID" value="CAG2251921.1"/>
    <property type="molecule type" value="Genomic_DNA"/>
</dbReference>
<keyword evidence="3" id="KW-1185">Reference proteome</keyword>
<dbReference type="AlphaFoldDB" id="A0A8S3V626"/>
<evidence type="ECO:0000313" key="2">
    <source>
        <dbReference type="EMBL" id="CAG2251921.1"/>
    </source>
</evidence>
<protein>
    <recommendedName>
        <fullName evidence="4">Receptor ligand binding region domain-containing protein</fullName>
    </recommendedName>
</protein>
<feature type="chain" id="PRO_5035928214" description="Receptor ligand binding region domain-containing protein" evidence="1">
    <location>
        <begin position="19"/>
        <end position="98"/>
    </location>
</feature>
<dbReference type="OrthoDB" id="8026949at2759"/>
<dbReference type="InterPro" id="IPR028082">
    <property type="entry name" value="Peripla_BP_I"/>
</dbReference>
<dbReference type="Proteomes" id="UP000683360">
    <property type="component" value="Unassembled WGS sequence"/>
</dbReference>
<gene>
    <name evidence="2" type="ORF">MEDL_63519</name>
</gene>
<comment type="caution">
    <text evidence="2">The sequence shown here is derived from an EMBL/GenBank/DDBJ whole genome shotgun (WGS) entry which is preliminary data.</text>
</comment>